<proteinExistence type="inferred from homology"/>
<feature type="transmembrane region" description="Helical" evidence="11">
    <location>
        <begin position="127"/>
        <end position="148"/>
    </location>
</feature>
<dbReference type="OrthoDB" id="2874149at2759"/>
<dbReference type="PANTHER" id="PTHR28097:SF1">
    <property type="entry name" value="PHEROMONE A FACTOR RECEPTOR"/>
    <property type="match status" value="1"/>
</dbReference>
<sequence>MASASSNLTSAYPLAIAQAVLAGIVVCLDVPPLVWHIKHRNFAPVVLIIYILLLNFENFVNAIIWSTDDISHWFPGVGLCDVEAKFIVASSTAVPAATLCILRKLANVMDTKNITISQTKAQKRRAFIIEILLCIGIPILSMIFHFIVQAVRYYIVGISGCTPALSQTWLAIITIVIPPLVITLGDVYYASLIAFRLRKYRSKFDALLSASSTSKARFFRLFLLALTFIVGIFPLQLWLLIMNWPSDIVPFVWSEVHGSWWNTWIPLFPSDGAVAPDHWMQLASGFLVFIFLGLGQEAKEMYMSWATTIGLQNLVYTLSNKSSQLWSSSSLSFGRRSNTSSSSEKDAELGSISKMDSTTSSPGVEKGHMYPPRASDAIDQPIFGEHGLGDKGKRLGLVVGWLGRLKLLNGKVVGK</sequence>
<evidence type="ECO:0000256" key="4">
    <source>
        <dbReference type="ARBA" id="ARBA00022692"/>
    </source>
</evidence>
<evidence type="ECO:0000313" key="12">
    <source>
        <dbReference type="EMBL" id="KAF2157984.1"/>
    </source>
</evidence>
<feature type="transmembrane region" description="Helical" evidence="11">
    <location>
        <begin position="42"/>
        <end position="66"/>
    </location>
</feature>
<keyword evidence="13" id="KW-1185">Reference proteome</keyword>
<dbReference type="PRINTS" id="PR00899">
    <property type="entry name" value="GPCRSTE3"/>
</dbReference>
<dbReference type="PANTHER" id="PTHR28097">
    <property type="entry name" value="PHEROMONE A FACTOR RECEPTOR"/>
    <property type="match status" value="1"/>
</dbReference>
<feature type="transmembrane region" description="Helical" evidence="11">
    <location>
        <begin position="218"/>
        <end position="241"/>
    </location>
</feature>
<feature type="transmembrane region" description="Helical" evidence="11">
    <location>
        <begin position="86"/>
        <end position="106"/>
    </location>
</feature>
<gene>
    <name evidence="12" type="ORF">K461DRAFT_264798</name>
</gene>
<name>A0A9P4JFQ5_9PEZI</name>
<evidence type="ECO:0000256" key="9">
    <source>
        <dbReference type="ARBA" id="ARBA00023224"/>
    </source>
</evidence>
<keyword evidence="5 11" id="KW-1133">Transmembrane helix</keyword>
<evidence type="ECO:0000256" key="1">
    <source>
        <dbReference type="ARBA" id="ARBA00004141"/>
    </source>
</evidence>
<evidence type="ECO:0000256" key="5">
    <source>
        <dbReference type="ARBA" id="ARBA00022989"/>
    </source>
</evidence>
<evidence type="ECO:0000256" key="2">
    <source>
        <dbReference type="ARBA" id="ARBA00011085"/>
    </source>
</evidence>
<evidence type="ECO:0000256" key="8">
    <source>
        <dbReference type="ARBA" id="ARBA00023170"/>
    </source>
</evidence>
<keyword evidence="7 11" id="KW-0472">Membrane</keyword>
<feature type="region of interest" description="Disordered" evidence="10">
    <location>
        <begin position="330"/>
        <end position="371"/>
    </location>
</feature>
<keyword evidence="3" id="KW-0589">Pheromone response</keyword>
<organism evidence="12 13">
    <name type="scientific">Myriangium duriaei CBS 260.36</name>
    <dbReference type="NCBI Taxonomy" id="1168546"/>
    <lineage>
        <taxon>Eukaryota</taxon>
        <taxon>Fungi</taxon>
        <taxon>Dikarya</taxon>
        <taxon>Ascomycota</taxon>
        <taxon>Pezizomycotina</taxon>
        <taxon>Dothideomycetes</taxon>
        <taxon>Dothideomycetidae</taxon>
        <taxon>Myriangiales</taxon>
        <taxon>Myriangiaceae</taxon>
        <taxon>Myriangium</taxon>
    </lineage>
</organism>
<dbReference type="Pfam" id="PF02076">
    <property type="entry name" value="STE3"/>
    <property type="match status" value="1"/>
</dbReference>
<comment type="subcellular location">
    <subcellularLocation>
        <location evidence="1">Membrane</location>
        <topology evidence="1">Multi-pass membrane protein</topology>
    </subcellularLocation>
</comment>
<feature type="compositionally biased region" description="Low complexity" evidence="10">
    <location>
        <begin position="330"/>
        <end position="342"/>
    </location>
</feature>
<evidence type="ECO:0000256" key="7">
    <source>
        <dbReference type="ARBA" id="ARBA00023136"/>
    </source>
</evidence>
<evidence type="ECO:0000313" key="13">
    <source>
        <dbReference type="Proteomes" id="UP000799439"/>
    </source>
</evidence>
<keyword evidence="8" id="KW-0675">Receptor</keyword>
<keyword evidence="4 11" id="KW-0812">Transmembrane</keyword>
<dbReference type="CDD" id="cd14966">
    <property type="entry name" value="7tmD_STE3"/>
    <property type="match status" value="1"/>
</dbReference>
<dbReference type="GO" id="GO:0005886">
    <property type="term" value="C:plasma membrane"/>
    <property type="evidence" value="ECO:0007669"/>
    <property type="project" value="TreeGrafter"/>
</dbReference>
<evidence type="ECO:0000256" key="3">
    <source>
        <dbReference type="ARBA" id="ARBA00022507"/>
    </source>
</evidence>
<keyword evidence="6" id="KW-0297">G-protein coupled receptor</keyword>
<feature type="transmembrane region" description="Helical" evidence="11">
    <location>
        <begin position="12"/>
        <end position="30"/>
    </location>
</feature>
<evidence type="ECO:0000256" key="11">
    <source>
        <dbReference type="SAM" id="Phobius"/>
    </source>
</evidence>
<feature type="transmembrane region" description="Helical" evidence="11">
    <location>
        <begin position="168"/>
        <end position="197"/>
    </location>
</feature>
<comment type="caution">
    <text evidence="12">The sequence shown here is derived from an EMBL/GenBank/DDBJ whole genome shotgun (WGS) entry which is preliminary data.</text>
</comment>
<protein>
    <submittedName>
        <fullName evidence="12">STE3-domain-containing protein</fullName>
    </submittedName>
</protein>
<evidence type="ECO:0000256" key="10">
    <source>
        <dbReference type="SAM" id="MobiDB-lite"/>
    </source>
</evidence>
<accession>A0A9P4JFQ5</accession>
<comment type="similarity">
    <text evidence="2">Belongs to the G-protein coupled receptor 4 family.</text>
</comment>
<dbReference type="GO" id="GO:0004932">
    <property type="term" value="F:mating-type factor pheromone receptor activity"/>
    <property type="evidence" value="ECO:0007669"/>
    <property type="project" value="InterPro"/>
</dbReference>
<reference evidence="12" key="1">
    <citation type="journal article" date="2020" name="Stud. Mycol.">
        <title>101 Dothideomycetes genomes: a test case for predicting lifestyles and emergence of pathogens.</title>
        <authorList>
            <person name="Haridas S."/>
            <person name="Albert R."/>
            <person name="Binder M."/>
            <person name="Bloem J."/>
            <person name="Labutti K."/>
            <person name="Salamov A."/>
            <person name="Andreopoulos B."/>
            <person name="Baker S."/>
            <person name="Barry K."/>
            <person name="Bills G."/>
            <person name="Bluhm B."/>
            <person name="Cannon C."/>
            <person name="Castanera R."/>
            <person name="Culley D."/>
            <person name="Daum C."/>
            <person name="Ezra D."/>
            <person name="Gonzalez J."/>
            <person name="Henrissat B."/>
            <person name="Kuo A."/>
            <person name="Liang C."/>
            <person name="Lipzen A."/>
            <person name="Lutzoni F."/>
            <person name="Magnuson J."/>
            <person name="Mondo S."/>
            <person name="Nolan M."/>
            <person name="Ohm R."/>
            <person name="Pangilinan J."/>
            <person name="Park H.-J."/>
            <person name="Ramirez L."/>
            <person name="Alfaro M."/>
            <person name="Sun H."/>
            <person name="Tritt A."/>
            <person name="Yoshinaga Y."/>
            <person name="Zwiers L.-H."/>
            <person name="Turgeon B."/>
            <person name="Goodwin S."/>
            <person name="Spatafora J."/>
            <person name="Crous P."/>
            <person name="Grigoriev I."/>
        </authorList>
    </citation>
    <scope>NUCLEOTIDE SEQUENCE</scope>
    <source>
        <strain evidence="12">CBS 260.36</strain>
    </source>
</reference>
<dbReference type="InterPro" id="IPR001499">
    <property type="entry name" value="GPCR_STE3"/>
</dbReference>
<dbReference type="GO" id="GO:0000750">
    <property type="term" value="P:pheromone-dependent signal transduction involved in conjugation with cellular fusion"/>
    <property type="evidence" value="ECO:0007669"/>
    <property type="project" value="TreeGrafter"/>
</dbReference>
<feature type="transmembrane region" description="Helical" evidence="11">
    <location>
        <begin position="278"/>
        <end position="295"/>
    </location>
</feature>
<dbReference type="Proteomes" id="UP000799439">
    <property type="component" value="Unassembled WGS sequence"/>
</dbReference>
<keyword evidence="9" id="KW-0807">Transducer</keyword>
<dbReference type="AlphaFoldDB" id="A0A9P4JFQ5"/>
<evidence type="ECO:0000256" key="6">
    <source>
        <dbReference type="ARBA" id="ARBA00023040"/>
    </source>
</evidence>
<dbReference type="EMBL" id="ML996081">
    <property type="protein sequence ID" value="KAF2157984.1"/>
    <property type="molecule type" value="Genomic_DNA"/>
</dbReference>